<dbReference type="InterPro" id="IPR020846">
    <property type="entry name" value="MFS_dom"/>
</dbReference>
<feature type="transmembrane region" description="Helical" evidence="6">
    <location>
        <begin position="374"/>
        <end position="392"/>
    </location>
</feature>
<keyword evidence="4 6" id="KW-1133">Transmembrane helix</keyword>
<sequence length="519" mass="56304">MRVFDTLKEEMNLGRFDKLRGRGGKADESLDSFGRAVEEYSSGKEVNEEEDDDGMSKYWTIAAAGAGLFSDGYVNNSVGSVNTLLGTIYGSVYTNSAAASNVSSIAFAGTVIGQLLFGYVADNNSREVGMMVSTAILIAFTILCACAWGTTPSAMFTALTIYRMFLGIGIGGEYPAGSVACAEASSILGKGRRNRWFIFFTHTMIDLGCVISAIVPFIILCCYGKDNLAPVWRITLGVGAIPPCLLFVLRLKFKESPRFAKYNMKHTRFPYKLIIRFYGARLACVSVMWFLYDFSSYAFGIYFTEILNLLIPDGDLKRTFGWNILLNFFYLPGSLLGAFAADYIGPRLTCITGALLQAIIGFVMAACFDQLRGQIAAFVIIYGLFLTLGEFGPGDQIGIFCSKSCATPIRGQYYGVAAAVGKIGAYLGTKFFPVIVEHAGGAGTTSGNQMPFWIASSLCVVTAFLALFYVPSLTQDSMTEEDTQFIQYLKDNGFDTTKLGNVTPISSTTRLLSSHSAAA</sequence>
<feature type="transmembrane region" description="Helical" evidence="6">
    <location>
        <begin position="128"/>
        <end position="150"/>
    </location>
</feature>
<evidence type="ECO:0000256" key="3">
    <source>
        <dbReference type="ARBA" id="ARBA00022692"/>
    </source>
</evidence>
<keyword evidence="5 6" id="KW-0472">Membrane</keyword>
<dbReference type="OrthoDB" id="433512at2759"/>
<feature type="transmembrane region" description="Helical" evidence="6">
    <location>
        <begin position="231"/>
        <end position="253"/>
    </location>
</feature>
<gene>
    <name evidence="8" type="ORF">GNI_027950</name>
</gene>
<dbReference type="eggNOG" id="KOG0252">
    <property type="taxonomic scope" value="Eukaryota"/>
</dbReference>
<evidence type="ECO:0000259" key="7">
    <source>
        <dbReference type="PROSITE" id="PS50850"/>
    </source>
</evidence>
<reference evidence="8" key="1">
    <citation type="submission" date="2013-12" db="EMBL/GenBank/DDBJ databases">
        <authorList>
            <person name="Omoto C.K."/>
            <person name="Sibley D."/>
            <person name="Venepally P."/>
            <person name="Hadjithomas M."/>
            <person name="Karamycheva S."/>
            <person name="Brunk B."/>
            <person name="Roos D."/>
            <person name="Caler E."/>
            <person name="Lorenzi H."/>
        </authorList>
    </citation>
    <scope>NUCLEOTIDE SEQUENCE</scope>
</reference>
<evidence type="ECO:0000256" key="5">
    <source>
        <dbReference type="ARBA" id="ARBA00023136"/>
    </source>
</evidence>
<dbReference type="EMBL" id="AFNH02000208">
    <property type="protein sequence ID" value="EZG79253.1"/>
    <property type="molecule type" value="Genomic_DNA"/>
</dbReference>
<dbReference type="Pfam" id="PF00083">
    <property type="entry name" value="Sugar_tr"/>
    <property type="match status" value="2"/>
</dbReference>
<dbReference type="InterPro" id="IPR036259">
    <property type="entry name" value="MFS_trans_sf"/>
</dbReference>
<dbReference type="PROSITE" id="PS50850">
    <property type="entry name" value="MFS"/>
    <property type="match status" value="1"/>
</dbReference>
<feature type="transmembrane region" description="Helical" evidence="6">
    <location>
        <begin position="320"/>
        <end position="341"/>
    </location>
</feature>
<dbReference type="RefSeq" id="XP_011129100.1">
    <property type="nucleotide sequence ID" value="XM_011130798.1"/>
</dbReference>
<dbReference type="Gene3D" id="1.20.1250.20">
    <property type="entry name" value="MFS general substrate transporter like domains"/>
    <property type="match status" value="1"/>
</dbReference>
<evidence type="ECO:0000313" key="9">
    <source>
        <dbReference type="Proteomes" id="UP000019763"/>
    </source>
</evidence>
<dbReference type="GO" id="GO:0005886">
    <property type="term" value="C:plasma membrane"/>
    <property type="evidence" value="ECO:0007669"/>
    <property type="project" value="TreeGrafter"/>
</dbReference>
<dbReference type="SUPFAM" id="SSF103473">
    <property type="entry name" value="MFS general substrate transporter"/>
    <property type="match status" value="1"/>
</dbReference>
<evidence type="ECO:0000256" key="4">
    <source>
        <dbReference type="ARBA" id="ARBA00022989"/>
    </source>
</evidence>
<feature type="domain" description="Major facilitator superfamily (MFS) profile" evidence="7">
    <location>
        <begin position="60"/>
        <end position="474"/>
    </location>
</feature>
<proteinExistence type="predicted"/>
<feature type="transmembrane region" description="Helical" evidence="6">
    <location>
        <begin position="196"/>
        <end position="219"/>
    </location>
</feature>
<dbReference type="GO" id="GO:0046943">
    <property type="term" value="F:carboxylic acid transmembrane transporter activity"/>
    <property type="evidence" value="ECO:0007669"/>
    <property type="project" value="TreeGrafter"/>
</dbReference>
<keyword evidence="2" id="KW-0813">Transport</keyword>
<dbReference type="GeneID" id="22911220"/>
<dbReference type="OMA" id="QIGFAGK"/>
<comment type="caution">
    <text evidence="8">The sequence shown here is derived from an EMBL/GenBank/DDBJ whole genome shotgun (WGS) entry which is preliminary data.</text>
</comment>
<evidence type="ECO:0000313" key="8">
    <source>
        <dbReference type="EMBL" id="EZG79253.1"/>
    </source>
</evidence>
<organism evidence="8 9">
    <name type="scientific">Gregarina niphandrodes</name>
    <name type="common">Septate eugregarine</name>
    <dbReference type="NCBI Taxonomy" id="110365"/>
    <lineage>
        <taxon>Eukaryota</taxon>
        <taxon>Sar</taxon>
        <taxon>Alveolata</taxon>
        <taxon>Apicomplexa</taxon>
        <taxon>Conoidasida</taxon>
        <taxon>Gregarinasina</taxon>
        <taxon>Eugregarinorida</taxon>
        <taxon>Gregarinidae</taxon>
        <taxon>Gregarina</taxon>
    </lineage>
</organism>
<protein>
    <submittedName>
        <fullName evidence="8">MFS phospholipid transporter</fullName>
    </submittedName>
</protein>
<feature type="transmembrane region" description="Helical" evidence="6">
    <location>
        <begin position="348"/>
        <end position="368"/>
    </location>
</feature>
<evidence type="ECO:0000256" key="1">
    <source>
        <dbReference type="ARBA" id="ARBA00004141"/>
    </source>
</evidence>
<name>A0A023BBE1_GRENI</name>
<dbReference type="PANTHER" id="PTHR23508">
    <property type="entry name" value="CARBOXYLIC ACID TRANSPORTER PROTEIN HOMOLOG"/>
    <property type="match status" value="1"/>
</dbReference>
<keyword evidence="9" id="KW-1185">Reference proteome</keyword>
<keyword evidence="3 6" id="KW-0812">Transmembrane</keyword>
<dbReference type="PANTHER" id="PTHR23508:SF10">
    <property type="entry name" value="CARBOXYLIC ACID TRANSPORTER PROTEIN HOMOLOG"/>
    <property type="match status" value="1"/>
</dbReference>
<dbReference type="AlphaFoldDB" id="A0A023BBE1"/>
<dbReference type="FunFam" id="1.20.1250.20:FF:000140">
    <property type="entry name" value="Putative MFS phospholipid transporter"/>
    <property type="match status" value="1"/>
</dbReference>
<evidence type="ECO:0000256" key="6">
    <source>
        <dbReference type="SAM" id="Phobius"/>
    </source>
</evidence>
<feature type="transmembrane region" description="Helical" evidence="6">
    <location>
        <begin position="452"/>
        <end position="470"/>
    </location>
</feature>
<feature type="transmembrane region" description="Helical" evidence="6">
    <location>
        <begin position="102"/>
        <end position="121"/>
    </location>
</feature>
<dbReference type="VEuPathDB" id="CryptoDB:GNI_027950"/>
<accession>A0A023BBE1</accession>
<evidence type="ECO:0000256" key="2">
    <source>
        <dbReference type="ARBA" id="ARBA00022448"/>
    </source>
</evidence>
<dbReference type="InterPro" id="IPR005828">
    <property type="entry name" value="MFS_sugar_transport-like"/>
</dbReference>
<comment type="subcellular location">
    <subcellularLocation>
        <location evidence="1">Membrane</location>
        <topology evidence="1">Multi-pass membrane protein</topology>
    </subcellularLocation>
</comment>
<dbReference type="Proteomes" id="UP000019763">
    <property type="component" value="Unassembled WGS sequence"/>
</dbReference>
<feature type="transmembrane region" description="Helical" evidence="6">
    <location>
        <begin position="413"/>
        <end position="432"/>
    </location>
</feature>